<dbReference type="Proteomes" id="UP001221142">
    <property type="component" value="Unassembled WGS sequence"/>
</dbReference>
<dbReference type="AlphaFoldDB" id="A0AAD7CDR4"/>
<keyword evidence="2" id="KW-1185">Reference proteome</keyword>
<dbReference type="EMBL" id="JARKIF010000002">
    <property type="protein sequence ID" value="KAJ7646586.1"/>
    <property type="molecule type" value="Genomic_DNA"/>
</dbReference>
<gene>
    <name evidence="1" type="ORF">FB45DRAFT_1018900</name>
</gene>
<name>A0AAD7CDR4_9AGAR</name>
<evidence type="ECO:0000313" key="2">
    <source>
        <dbReference type="Proteomes" id="UP001221142"/>
    </source>
</evidence>
<organism evidence="1 2">
    <name type="scientific">Roridomyces roridus</name>
    <dbReference type="NCBI Taxonomy" id="1738132"/>
    <lineage>
        <taxon>Eukaryota</taxon>
        <taxon>Fungi</taxon>
        <taxon>Dikarya</taxon>
        <taxon>Basidiomycota</taxon>
        <taxon>Agaricomycotina</taxon>
        <taxon>Agaricomycetes</taxon>
        <taxon>Agaricomycetidae</taxon>
        <taxon>Agaricales</taxon>
        <taxon>Marasmiineae</taxon>
        <taxon>Mycenaceae</taxon>
        <taxon>Roridomyces</taxon>
    </lineage>
</organism>
<comment type="caution">
    <text evidence="1">The sequence shown here is derived from an EMBL/GenBank/DDBJ whole genome shotgun (WGS) entry which is preliminary data.</text>
</comment>
<protein>
    <submittedName>
        <fullName evidence="1">Uncharacterized protein</fullName>
    </submittedName>
</protein>
<reference evidence="1" key="1">
    <citation type="submission" date="2023-03" db="EMBL/GenBank/DDBJ databases">
        <title>Massive genome expansion in bonnet fungi (Mycena s.s.) driven by repeated elements and novel gene families across ecological guilds.</title>
        <authorList>
            <consortium name="Lawrence Berkeley National Laboratory"/>
            <person name="Harder C.B."/>
            <person name="Miyauchi S."/>
            <person name="Viragh M."/>
            <person name="Kuo A."/>
            <person name="Thoen E."/>
            <person name="Andreopoulos B."/>
            <person name="Lu D."/>
            <person name="Skrede I."/>
            <person name="Drula E."/>
            <person name="Henrissat B."/>
            <person name="Morin E."/>
            <person name="Kohler A."/>
            <person name="Barry K."/>
            <person name="LaButti K."/>
            <person name="Morin E."/>
            <person name="Salamov A."/>
            <person name="Lipzen A."/>
            <person name="Mereny Z."/>
            <person name="Hegedus B."/>
            <person name="Baldrian P."/>
            <person name="Stursova M."/>
            <person name="Weitz H."/>
            <person name="Taylor A."/>
            <person name="Grigoriev I.V."/>
            <person name="Nagy L.G."/>
            <person name="Martin F."/>
            <person name="Kauserud H."/>
        </authorList>
    </citation>
    <scope>NUCLEOTIDE SEQUENCE</scope>
    <source>
        <strain evidence="1">9284</strain>
    </source>
</reference>
<proteinExistence type="predicted"/>
<evidence type="ECO:0000313" key="1">
    <source>
        <dbReference type="EMBL" id="KAJ7646586.1"/>
    </source>
</evidence>
<sequence length="171" mass="18546">MARHGGKHRAAVVDIGNPAVIHMSKAAAAVGCKDEEVLKRFMALARPWAVSVHPFSAHMLLRFTSRGITKARAGNGAGSRSSRHLLPPPGPDVMQQPLATLDQQPTALYASLPPRTRRLSSSPTSEWAIRSGTLPEDLSRELRWIVSDARDLEEGVTLAKRGLLSLGFLEL</sequence>
<accession>A0AAD7CDR4</accession>